<organism evidence="2 3">
    <name type="scientific">Trichostrongylus colubriformis</name>
    <name type="common">Black scour worm</name>
    <dbReference type="NCBI Taxonomy" id="6319"/>
    <lineage>
        <taxon>Eukaryota</taxon>
        <taxon>Metazoa</taxon>
        <taxon>Ecdysozoa</taxon>
        <taxon>Nematoda</taxon>
        <taxon>Chromadorea</taxon>
        <taxon>Rhabditida</taxon>
        <taxon>Rhabditina</taxon>
        <taxon>Rhabditomorpha</taxon>
        <taxon>Strongyloidea</taxon>
        <taxon>Trichostrongylidae</taxon>
        <taxon>Trichostrongylus</taxon>
    </lineage>
</organism>
<proteinExistence type="predicted"/>
<comment type="caution">
    <text evidence="2">The sequence shown here is derived from an EMBL/GenBank/DDBJ whole genome shotgun (WGS) entry which is preliminary data.</text>
</comment>
<reference evidence="2 3" key="1">
    <citation type="submission" date="2019-10" db="EMBL/GenBank/DDBJ databases">
        <title>Assembly and Annotation for the nematode Trichostrongylus colubriformis.</title>
        <authorList>
            <person name="Martin J."/>
        </authorList>
    </citation>
    <scope>NUCLEOTIDE SEQUENCE [LARGE SCALE GENOMIC DNA]</scope>
    <source>
        <strain evidence="2">G859</strain>
        <tissue evidence="2">Whole worm</tissue>
    </source>
</reference>
<feature type="compositionally biased region" description="Low complexity" evidence="1">
    <location>
        <begin position="89"/>
        <end position="107"/>
    </location>
</feature>
<accession>A0AAN8F3E4</accession>
<keyword evidence="3" id="KW-1185">Reference proteome</keyword>
<feature type="region of interest" description="Disordered" evidence="1">
    <location>
        <begin position="54"/>
        <end position="129"/>
    </location>
</feature>
<dbReference type="Proteomes" id="UP001331761">
    <property type="component" value="Unassembled WGS sequence"/>
</dbReference>
<sequence length="129" mass="14131">MLEEEKIVLSKAQRIFNELLKRERMCKDNFQDAIDLEEEGDVMNVDVPSTSAAALIGPEKSGEINLSPPLSHTNQNASPSSDLNTSAPSLSPMSTSETWSSTTFSSDTTRESAEIVELDETDSKLLEHS</sequence>
<name>A0AAN8F3E4_TRICO</name>
<evidence type="ECO:0000313" key="3">
    <source>
        <dbReference type="Proteomes" id="UP001331761"/>
    </source>
</evidence>
<evidence type="ECO:0000313" key="2">
    <source>
        <dbReference type="EMBL" id="KAK5968469.1"/>
    </source>
</evidence>
<feature type="compositionally biased region" description="Polar residues" evidence="1">
    <location>
        <begin position="68"/>
        <end position="88"/>
    </location>
</feature>
<gene>
    <name evidence="2" type="ORF">GCK32_013524</name>
</gene>
<dbReference type="EMBL" id="WIXE01021345">
    <property type="protein sequence ID" value="KAK5968469.1"/>
    <property type="molecule type" value="Genomic_DNA"/>
</dbReference>
<protein>
    <submittedName>
        <fullName evidence="2">Uncharacterized protein</fullName>
    </submittedName>
</protein>
<dbReference type="AlphaFoldDB" id="A0AAN8F3E4"/>
<evidence type="ECO:0000256" key="1">
    <source>
        <dbReference type="SAM" id="MobiDB-lite"/>
    </source>
</evidence>